<dbReference type="HOGENOM" id="CLU_067676_8_0_1"/>
<dbReference type="Gene3D" id="3.40.50.150">
    <property type="entry name" value="Vaccinia Virus protein VP39"/>
    <property type="match status" value="1"/>
</dbReference>
<dbReference type="GO" id="GO:0032259">
    <property type="term" value="P:methylation"/>
    <property type="evidence" value="ECO:0007669"/>
    <property type="project" value="UniProtKB-KW"/>
</dbReference>
<dbReference type="AlphaFoldDB" id="A0A0C9WNJ0"/>
<sequence>MSIIRQLYQPTTLDNWERSDKYHNSFLLLPDAALEAAAKRNDEQGLPDVAVSPAQGKFLNLLAQSIGAKKILEVGTLGGYSSIWMAKALPHDGTLVTLEISEKHAQVAKESIAAAGLANKISVILGPAIDSLHTLYPNPEPFDLVFIDADKQSNTAYFVEAKRLVRKGGIIIVDNAVQYGRVADPNCSDERAEGVGDLLRALKDDEDVEATTIGTAGEKGYDGFLQCETEVKVLVIRYRLNSGCNDA</sequence>
<evidence type="ECO:0000313" key="6">
    <source>
        <dbReference type="Proteomes" id="UP000054477"/>
    </source>
</evidence>
<dbReference type="EMBL" id="KN838652">
    <property type="protein sequence ID" value="KIJ99159.1"/>
    <property type="molecule type" value="Genomic_DNA"/>
</dbReference>
<keyword evidence="3" id="KW-0949">S-adenosyl-L-methionine</keyword>
<dbReference type="PANTHER" id="PTHR10509:SF14">
    <property type="entry name" value="CAFFEOYL-COA O-METHYLTRANSFERASE 3-RELATED"/>
    <property type="match status" value="1"/>
</dbReference>
<dbReference type="STRING" id="1095629.A0A0C9WNJ0"/>
<protein>
    <recommendedName>
        <fullName evidence="7">O-methyltransferase</fullName>
    </recommendedName>
</protein>
<evidence type="ECO:0000313" key="5">
    <source>
        <dbReference type="EMBL" id="KIJ99159.1"/>
    </source>
</evidence>
<evidence type="ECO:0008006" key="7">
    <source>
        <dbReference type="Google" id="ProtNLM"/>
    </source>
</evidence>
<proteinExistence type="inferred from homology"/>
<evidence type="ECO:0000256" key="3">
    <source>
        <dbReference type="ARBA" id="ARBA00022691"/>
    </source>
</evidence>
<dbReference type="PANTHER" id="PTHR10509">
    <property type="entry name" value="O-METHYLTRANSFERASE-RELATED"/>
    <property type="match status" value="1"/>
</dbReference>
<keyword evidence="1" id="KW-0489">Methyltransferase</keyword>
<accession>A0A0C9WNJ0</accession>
<comment type="similarity">
    <text evidence="4">Belongs to the class I-like SAM-binding methyltransferase superfamily. Cation-dependent O-methyltransferase family.</text>
</comment>
<dbReference type="InterPro" id="IPR029063">
    <property type="entry name" value="SAM-dependent_MTases_sf"/>
</dbReference>
<evidence type="ECO:0000256" key="1">
    <source>
        <dbReference type="ARBA" id="ARBA00022603"/>
    </source>
</evidence>
<evidence type="ECO:0000256" key="4">
    <source>
        <dbReference type="ARBA" id="ARBA00023453"/>
    </source>
</evidence>
<dbReference type="Pfam" id="PF01596">
    <property type="entry name" value="Methyltransf_3"/>
    <property type="match status" value="1"/>
</dbReference>
<dbReference type="OrthoDB" id="10251242at2759"/>
<dbReference type="GO" id="GO:0008757">
    <property type="term" value="F:S-adenosylmethionine-dependent methyltransferase activity"/>
    <property type="evidence" value="ECO:0007669"/>
    <property type="project" value="TreeGrafter"/>
</dbReference>
<dbReference type="Proteomes" id="UP000054477">
    <property type="component" value="Unassembled WGS sequence"/>
</dbReference>
<reference evidence="6" key="2">
    <citation type="submission" date="2015-01" db="EMBL/GenBank/DDBJ databases">
        <title>Evolutionary Origins and Diversification of the Mycorrhizal Mutualists.</title>
        <authorList>
            <consortium name="DOE Joint Genome Institute"/>
            <consortium name="Mycorrhizal Genomics Consortium"/>
            <person name="Kohler A."/>
            <person name="Kuo A."/>
            <person name="Nagy L.G."/>
            <person name="Floudas D."/>
            <person name="Copeland A."/>
            <person name="Barry K.W."/>
            <person name="Cichocki N."/>
            <person name="Veneault-Fourrey C."/>
            <person name="LaButti K."/>
            <person name="Lindquist E.A."/>
            <person name="Lipzen A."/>
            <person name="Lundell T."/>
            <person name="Morin E."/>
            <person name="Murat C."/>
            <person name="Riley R."/>
            <person name="Ohm R."/>
            <person name="Sun H."/>
            <person name="Tunlid A."/>
            <person name="Henrissat B."/>
            <person name="Grigoriev I.V."/>
            <person name="Hibbett D.S."/>
            <person name="Martin F."/>
        </authorList>
    </citation>
    <scope>NUCLEOTIDE SEQUENCE [LARGE SCALE GENOMIC DNA]</scope>
    <source>
        <strain evidence="6">LaAM-08-1</strain>
    </source>
</reference>
<reference evidence="5 6" key="1">
    <citation type="submission" date="2014-04" db="EMBL/GenBank/DDBJ databases">
        <authorList>
            <consortium name="DOE Joint Genome Institute"/>
            <person name="Kuo A."/>
            <person name="Kohler A."/>
            <person name="Nagy L.G."/>
            <person name="Floudas D."/>
            <person name="Copeland A."/>
            <person name="Barry K.W."/>
            <person name="Cichocki N."/>
            <person name="Veneault-Fourrey C."/>
            <person name="LaButti K."/>
            <person name="Lindquist E.A."/>
            <person name="Lipzen A."/>
            <person name="Lundell T."/>
            <person name="Morin E."/>
            <person name="Murat C."/>
            <person name="Sun H."/>
            <person name="Tunlid A."/>
            <person name="Henrissat B."/>
            <person name="Grigoriev I.V."/>
            <person name="Hibbett D.S."/>
            <person name="Martin F."/>
            <person name="Nordberg H.P."/>
            <person name="Cantor M.N."/>
            <person name="Hua S.X."/>
        </authorList>
    </citation>
    <scope>NUCLEOTIDE SEQUENCE [LARGE SCALE GENOMIC DNA]</scope>
    <source>
        <strain evidence="5 6">LaAM-08-1</strain>
    </source>
</reference>
<dbReference type="InterPro" id="IPR002935">
    <property type="entry name" value="SAM_O-MeTrfase"/>
</dbReference>
<dbReference type="SUPFAM" id="SSF53335">
    <property type="entry name" value="S-adenosyl-L-methionine-dependent methyltransferases"/>
    <property type="match status" value="1"/>
</dbReference>
<organism evidence="5 6">
    <name type="scientific">Laccaria amethystina LaAM-08-1</name>
    <dbReference type="NCBI Taxonomy" id="1095629"/>
    <lineage>
        <taxon>Eukaryota</taxon>
        <taxon>Fungi</taxon>
        <taxon>Dikarya</taxon>
        <taxon>Basidiomycota</taxon>
        <taxon>Agaricomycotina</taxon>
        <taxon>Agaricomycetes</taxon>
        <taxon>Agaricomycetidae</taxon>
        <taxon>Agaricales</taxon>
        <taxon>Agaricineae</taxon>
        <taxon>Hydnangiaceae</taxon>
        <taxon>Laccaria</taxon>
    </lineage>
</organism>
<keyword evidence="2" id="KW-0808">Transferase</keyword>
<dbReference type="InterPro" id="IPR050362">
    <property type="entry name" value="Cation-dep_OMT"/>
</dbReference>
<dbReference type="GO" id="GO:0008171">
    <property type="term" value="F:O-methyltransferase activity"/>
    <property type="evidence" value="ECO:0007669"/>
    <property type="project" value="InterPro"/>
</dbReference>
<gene>
    <name evidence="5" type="ORF">K443DRAFT_102683</name>
</gene>
<keyword evidence="6" id="KW-1185">Reference proteome</keyword>
<dbReference type="PROSITE" id="PS51682">
    <property type="entry name" value="SAM_OMT_I"/>
    <property type="match status" value="1"/>
</dbReference>
<dbReference type="CDD" id="cd02440">
    <property type="entry name" value="AdoMet_MTases"/>
    <property type="match status" value="1"/>
</dbReference>
<name>A0A0C9WNJ0_9AGAR</name>
<evidence type="ECO:0000256" key="2">
    <source>
        <dbReference type="ARBA" id="ARBA00022679"/>
    </source>
</evidence>